<dbReference type="InterPro" id="IPR005481">
    <property type="entry name" value="BC-like_N"/>
</dbReference>
<evidence type="ECO:0000259" key="8">
    <source>
        <dbReference type="PROSITE" id="PS50968"/>
    </source>
</evidence>
<dbReference type="RefSeq" id="XP_016265750.1">
    <property type="nucleotide sequence ID" value="XM_016404745.1"/>
</dbReference>
<evidence type="ECO:0000256" key="5">
    <source>
        <dbReference type="ARBA" id="ARBA00023267"/>
    </source>
</evidence>
<dbReference type="InterPro" id="IPR011764">
    <property type="entry name" value="Biotin_carboxylation_dom"/>
</dbReference>
<keyword evidence="3 6" id="KW-0547">Nucleotide-binding</keyword>
<protein>
    <submittedName>
        <fullName evidence="11">Uncharacterized protein</fullName>
    </submittedName>
</protein>
<keyword evidence="12" id="KW-1185">Reference proteome</keyword>
<evidence type="ECO:0000256" key="1">
    <source>
        <dbReference type="ARBA" id="ARBA00001953"/>
    </source>
</evidence>
<dbReference type="AlphaFoldDB" id="A0A0D2EC71"/>
<keyword evidence="4 6" id="KW-0067">ATP-binding</keyword>
<dbReference type="HOGENOM" id="CLU_000395_3_1_1"/>
<organism evidence="11 12">
    <name type="scientific">Exophiala oligosperma</name>
    <dbReference type="NCBI Taxonomy" id="215243"/>
    <lineage>
        <taxon>Eukaryota</taxon>
        <taxon>Fungi</taxon>
        <taxon>Dikarya</taxon>
        <taxon>Ascomycota</taxon>
        <taxon>Pezizomycotina</taxon>
        <taxon>Eurotiomycetes</taxon>
        <taxon>Chaetothyriomycetidae</taxon>
        <taxon>Chaetothyriales</taxon>
        <taxon>Herpotrichiellaceae</taxon>
        <taxon>Exophiala</taxon>
    </lineage>
</organism>
<dbReference type="STRING" id="215243.A0A0D2EC71"/>
<dbReference type="Pfam" id="PF02786">
    <property type="entry name" value="CPSase_L_D2"/>
    <property type="match status" value="1"/>
</dbReference>
<dbReference type="InterPro" id="IPR011053">
    <property type="entry name" value="Single_hybrid_motif"/>
</dbReference>
<dbReference type="GeneID" id="27355992"/>
<dbReference type="OrthoDB" id="196847at2759"/>
<accession>A0A0D2EC71</accession>
<dbReference type="FunFam" id="3.30.1490.20:FF:000003">
    <property type="entry name" value="acetyl-CoA carboxylase isoform X1"/>
    <property type="match status" value="1"/>
</dbReference>
<reference evidence="11 12" key="1">
    <citation type="submission" date="2015-01" db="EMBL/GenBank/DDBJ databases">
        <title>The Genome Sequence of Exophiala oligosperma CBS72588.</title>
        <authorList>
            <consortium name="The Broad Institute Genomics Platform"/>
            <person name="Cuomo C."/>
            <person name="de Hoog S."/>
            <person name="Gorbushina A."/>
            <person name="Stielow B."/>
            <person name="Teixiera M."/>
            <person name="Abouelleil A."/>
            <person name="Chapman S.B."/>
            <person name="Priest M."/>
            <person name="Young S.K."/>
            <person name="Wortman J."/>
            <person name="Nusbaum C."/>
            <person name="Birren B."/>
        </authorList>
    </citation>
    <scope>NUCLEOTIDE SEQUENCE [LARGE SCALE GENOMIC DNA]</scope>
    <source>
        <strain evidence="11 12">CBS 72588</strain>
    </source>
</reference>
<dbReference type="PROSITE" id="PS00867">
    <property type="entry name" value="CPSASE_2"/>
    <property type="match status" value="1"/>
</dbReference>
<dbReference type="SUPFAM" id="SSF51246">
    <property type="entry name" value="Rudiment single hybrid motif"/>
    <property type="match status" value="1"/>
</dbReference>
<dbReference type="SUPFAM" id="SSF56059">
    <property type="entry name" value="Glutathione synthetase ATP-binding domain-like"/>
    <property type="match status" value="1"/>
</dbReference>
<feature type="domain" description="ATP-grasp" evidence="9">
    <location>
        <begin position="170"/>
        <end position="370"/>
    </location>
</feature>
<dbReference type="EMBL" id="KN847334">
    <property type="protein sequence ID" value="KIW45534.1"/>
    <property type="molecule type" value="Genomic_DNA"/>
</dbReference>
<evidence type="ECO:0000256" key="7">
    <source>
        <dbReference type="SAM" id="MobiDB-lite"/>
    </source>
</evidence>
<dbReference type="Pfam" id="PF00289">
    <property type="entry name" value="Biotin_carb_N"/>
    <property type="match status" value="1"/>
</dbReference>
<evidence type="ECO:0000256" key="4">
    <source>
        <dbReference type="ARBA" id="ARBA00022840"/>
    </source>
</evidence>
<name>A0A0D2EC71_9EURO</name>
<evidence type="ECO:0000259" key="10">
    <source>
        <dbReference type="PROSITE" id="PS50979"/>
    </source>
</evidence>
<dbReference type="GO" id="GO:0016874">
    <property type="term" value="F:ligase activity"/>
    <property type="evidence" value="ECO:0007669"/>
    <property type="project" value="UniProtKB-KW"/>
</dbReference>
<dbReference type="PROSITE" id="PS50975">
    <property type="entry name" value="ATP_GRASP"/>
    <property type="match status" value="1"/>
</dbReference>
<dbReference type="SUPFAM" id="SSF51230">
    <property type="entry name" value="Single hybrid motif"/>
    <property type="match status" value="1"/>
</dbReference>
<evidence type="ECO:0000256" key="6">
    <source>
        <dbReference type="PROSITE-ProRule" id="PRU00409"/>
    </source>
</evidence>
<dbReference type="PROSITE" id="PS50968">
    <property type="entry name" value="BIOTINYL_LIPOYL"/>
    <property type="match status" value="1"/>
</dbReference>
<dbReference type="InterPro" id="IPR011054">
    <property type="entry name" value="Rudment_hybrid_motif"/>
</dbReference>
<feature type="region of interest" description="Disordered" evidence="7">
    <location>
        <begin position="1"/>
        <end position="26"/>
    </location>
</feature>
<gene>
    <name evidence="11" type="ORF">PV06_03918</name>
</gene>
<dbReference type="Pfam" id="PF02785">
    <property type="entry name" value="Biotin_carb_C"/>
    <property type="match status" value="1"/>
</dbReference>
<dbReference type="SUPFAM" id="SSF52440">
    <property type="entry name" value="PreATP-grasp domain"/>
    <property type="match status" value="1"/>
</dbReference>
<dbReference type="SMART" id="SM00878">
    <property type="entry name" value="Biotin_carb_C"/>
    <property type="match status" value="1"/>
</dbReference>
<sequence>MSDSAHESLAMKQDRTHRTKSDHGSAFPTQVRDPLLVAQLPIREVTEKNIRRVLIANRGEIACRIIATCRKLDLTSIAIFADEDSTSLHVTAADEAVNLGSVSQTEGNPFLNVQLLVKIALSQNADAIHPGYGYLSENETFADAVRQAGMIFIGPSSEAMSTLGDKRNSKEYLKQYAPSVPLIPGYAGSSQDVADLERAAEKVGFPVMLKASAGGGGRGMRIVRERSQLAGELARAQSEAKRSFGSSDCILEKYIEAAKHIEVQIMGDNHGKVISLWERECSVQRRHQKIIEETPSPFLTSDQRQRMCAVAVQIGELIGYEGAGTVEFVVDAKDGSFYFLEVNTRLQVEHPITEEVTGVDIVALQLFVAAGGSLTSVPWLQQEVIPQNGHAIECRLCAEDPNGDFMPQNGTIRLWRESDQYRNGASRDIRYETAIKTGSEVSIHFDSMIAKVVVWAPTRDAAIRKMVRVLATTACAGVKTNQLFLQACLLHNSFQDPAYTTSLIPTYLQGLLRNPHVNATSDMMTMLSVIPGLFRRATTLDQRHKTSGPFQNVRVNFRNQFHDPVNVSTTITVPTAEPPKPILSVWKASSSGQGCCNPSFHVTVAPIPDNTSKEETETVDSTTKTTTPARELSRQYHAISRKLRDGSLATATQYTVQLRKYQSKQINDDSGSDWQEGSATVAINNSTIQVYVASNISSSSSQGTTADASSFLCHLPSLGTWVGYTCHTLLNYIETLRPSLSGSVVGSSNSKIIKAPMPCKVLSVLKQNGEEVKAGQVVLVIESMKMETNISVNIAGKFGTNVKVGDSVDDGKVLCWVE</sequence>
<dbReference type="Proteomes" id="UP000053342">
    <property type="component" value="Unassembled WGS sequence"/>
</dbReference>
<feature type="domain" description="Lipoyl-binding" evidence="8">
    <location>
        <begin position="742"/>
        <end position="818"/>
    </location>
</feature>
<feature type="domain" description="Biotin carboxylation" evidence="10">
    <location>
        <begin position="49"/>
        <end position="509"/>
    </location>
</feature>
<dbReference type="CDD" id="cd06850">
    <property type="entry name" value="biotinyl_domain"/>
    <property type="match status" value="1"/>
</dbReference>
<feature type="compositionally biased region" description="Basic and acidic residues" evidence="7">
    <location>
        <begin position="12"/>
        <end position="23"/>
    </location>
</feature>
<evidence type="ECO:0000313" key="12">
    <source>
        <dbReference type="Proteomes" id="UP000053342"/>
    </source>
</evidence>
<dbReference type="PROSITE" id="PS00866">
    <property type="entry name" value="CPSASE_1"/>
    <property type="match status" value="1"/>
</dbReference>
<evidence type="ECO:0000256" key="3">
    <source>
        <dbReference type="ARBA" id="ARBA00022741"/>
    </source>
</evidence>
<dbReference type="InterPro" id="IPR016185">
    <property type="entry name" value="PreATP-grasp_dom_sf"/>
</dbReference>
<evidence type="ECO:0000313" key="11">
    <source>
        <dbReference type="EMBL" id="KIW45534.1"/>
    </source>
</evidence>
<dbReference type="InterPro" id="IPR005479">
    <property type="entry name" value="CPAse_ATP-bd"/>
</dbReference>
<evidence type="ECO:0000256" key="2">
    <source>
        <dbReference type="ARBA" id="ARBA00022598"/>
    </source>
</evidence>
<dbReference type="PANTHER" id="PTHR18866">
    <property type="entry name" value="CARBOXYLASE:PYRUVATE/ACETYL-COA/PROPIONYL-COA CARBOXYLASE"/>
    <property type="match status" value="1"/>
</dbReference>
<dbReference type="Gene3D" id="3.30.470.20">
    <property type="entry name" value="ATP-grasp fold, B domain"/>
    <property type="match status" value="1"/>
</dbReference>
<dbReference type="PROSITE" id="PS50979">
    <property type="entry name" value="BC"/>
    <property type="match status" value="1"/>
</dbReference>
<dbReference type="PANTHER" id="PTHR18866:SF127">
    <property type="match status" value="1"/>
</dbReference>
<comment type="cofactor">
    <cofactor evidence="1">
        <name>biotin</name>
        <dbReference type="ChEBI" id="CHEBI:57586"/>
    </cofactor>
</comment>
<dbReference type="Gene3D" id="2.40.50.100">
    <property type="match status" value="1"/>
</dbReference>
<keyword evidence="2" id="KW-0436">Ligase</keyword>
<dbReference type="Pfam" id="PF00364">
    <property type="entry name" value="Biotin_lipoyl"/>
    <property type="match status" value="1"/>
</dbReference>
<dbReference type="VEuPathDB" id="FungiDB:PV06_03918"/>
<dbReference type="GO" id="GO:0046872">
    <property type="term" value="F:metal ion binding"/>
    <property type="evidence" value="ECO:0007669"/>
    <property type="project" value="InterPro"/>
</dbReference>
<proteinExistence type="predicted"/>
<dbReference type="InterPro" id="IPR050856">
    <property type="entry name" value="Biotin_carboxylase_complex"/>
</dbReference>
<evidence type="ECO:0000259" key="9">
    <source>
        <dbReference type="PROSITE" id="PS50975"/>
    </source>
</evidence>
<dbReference type="InterPro" id="IPR005482">
    <property type="entry name" value="Biotin_COase_C"/>
</dbReference>
<keyword evidence="5" id="KW-0092">Biotin</keyword>
<dbReference type="InterPro" id="IPR000089">
    <property type="entry name" value="Biotin_lipoyl"/>
</dbReference>
<dbReference type="InterPro" id="IPR011761">
    <property type="entry name" value="ATP-grasp"/>
</dbReference>
<dbReference type="GO" id="GO:0005524">
    <property type="term" value="F:ATP binding"/>
    <property type="evidence" value="ECO:0007669"/>
    <property type="project" value="UniProtKB-UniRule"/>
</dbReference>